<name>A0A4D6NA62_VIGUN</name>
<dbReference type="EMBL" id="CP039354">
    <property type="protein sequence ID" value="QCE10771.1"/>
    <property type="molecule type" value="Genomic_DNA"/>
</dbReference>
<dbReference type="EMBL" id="CP039354">
    <property type="protein sequence ID" value="QCE10770.1"/>
    <property type="molecule type" value="Genomic_DNA"/>
</dbReference>
<dbReference type="AlphaFoldDB" id="A0A4D6NA62"/>
<accession>A0A4D6NA62</accession>
<reference evidence="1 3" key="1">
    <citation type="submission" date="2019-04" db="EMBL/GenBank/DDBJ databases">
        <title>An improved genome assembly and genetic linkage map for asparagus bean, Vigna unguiculata ssp. sesquipedialis.</title>
        <authorList>
            <person name="Xia Q."/>
            <person name="Zhang R."/>
            <person name="Dong Y."/>
        </authorList>
    </citation>
    <scope>NUCLEOTIDE SEQUENCE [LARGE SCALE GENOMIC DNA]</scope>
    <source>
        <tissue evidence="1">Leaf</tissue>
    </source>
</reference>
<evidence type="ECO:0000313" key="1">
    <source>
        <dbReference type="EMBL" id="QCE10770.1"/>
    </source>
</evidence>
<evidence type="ECO:0000313" key="2">
    <source>
        <dbReference type="EMBL" id="QCE10771.1"/>
    </source>
</evidence>
<gene>
    <name evidence="1" type="ORF">DEO72_LG10g2002</name>
    <name evidence="2" type="ORF">DEO72_LG10g2003</name>
</gene>
<proteinExistence type="predicted"/>
<keyword evidence="3" id="KW-1185">Reference proteome</keyword>
<protein>
    <submittedName>
        <fullName evidence="1">Uncharacterized protein</fullName>
    </submittedName>
</protein>
<evidence type="ECO:0000313" key="3">
    <source>
        <dbReference type="Proteomes" id="UP000501690"/>
    </source>
</evidence>
<dbReference type="Proteomes" id="UP000501690">
    <property type="component" value="Linkage Group LG10"/>
</dbReference>
<organism evidence="1 3">
    <name type="scientific">Vigna unguiculata</name>
    <name type="common">Cowpea</name>
    <dbReference type="NCBI Taxonomy" id="3917"/>
    <lineage>
        <taxon>Eukaryota</taxon>
        <taxon>Viridiplantae</taxon>
        <taxon>Streptophyta</taxon>
        <taxon>Embryophyta</taxon>
        <taxon>Tracheophyta</taxon>
        <taxon>Spermatophyta</taxon>
        <taxon>Magnoliopsida</taxon>
        <taxon>eudicotyledons</taxon>
        <taxon>Gunneridae</taxon>
        <taxon>Pentapetalae</taxon>
        <taxon>rosids</taxon>
        <taxon>fabids</taxon>
        <taxon>Fabales</taxon>
        <taxon>Fabaceae</taxon>
        <taxon>Papilionoideae</taxon>
        <taxon>50 kb inversion clade</taxon>
        <taxon>NPAAA clade</taxon>
        <taxon>indigoferoid/millettioid clade</taxon>
        <taxon>Phaseoleae</taxon>
        <taxon>Vigna</taxon>
    </lineage>
</organism>
<sequence>MSKLRMECDAVVLRIGAGLFLAAVCSRWSENARLRCSRMVTVVAAENERDCEVQMRVEPLPRWFRGGALLVRCVNRAGWRCELLRAHEKTEGITVVGWMCSLLLRGGVRCCCRQSCGGCQRCRWRRLKMVALLQCERRGAVVEDARWRVAAAMADCSGELTVNGDGCRHGGERRGEN</sequence>